<gene>
    <name evidence="2" type="ORF">SI7747_08010754</name>
</gene>
<dbReference type="InterPro" id="IPR056777">
    <property type="entry name" value="Ycf2_N"/>
</dbReference>
<dbReference type="EMBL" id="CACRZD030000008">
    <property type="protein sequence ID" value="CAA6664365.1"/>
    <property type="molecule type" value="Genomic_DNA"/>
</dbReference>
<accession>A0A7I8J2C2</accession>
<keyword evidence="3" id="KW-1185">Reference proteome</keyword>
<dbReference type="Pfam" id="PF05695">
    <property type="entry name" value="Ycf2"/>
    <property type="match status" value="4"/>
</dbReference>
<reference evidence="2 3" key="1">
    <citation type="submission" date="2019-12" db="EMBL/GenBank/DDBJ databases">
        <authorList>
            <person name="Scholz U."/>
            <person name="Mascher M."/>
            <person name="Fiebig A."/>
        </authorList>
    </citation>
    <scope>NUCLEOTIDE SEQUENCE</scope>
</reference>
<organism evidence="2">
    <name type="scientific">Spirodela intermedia</name>
    <name type="common">Intermediate duckweed</name>
    <dbReference type="NCBI Taxonomy" id="51605"/>
    <lineage>
        <taxon>Eukaryota</taxon>
        <taxon>Viridiplantae</taxon>
        <taxon>Streptophyta</taxon>
        <taxon>Embryophyta</taxon>
        <taxon>Tracheophyta</taxon>
        <taxon>Spermatophyta</taxon>
        <taxon>Magnoliopsida</taxon>
        <taxon>Liliopsida</taxon>
        <taxon>Araceae</taxon>
        <taxon>Lemnoideae</taxon>
        <taxon>Spirodela</taxon>
    </lineage>
</organism>
<dbReference type="AlphaFoldDB" id="A0A7I8J2C2"/>
<dbReference type="EMBL" id="LR743595">
    <property type="protein sequence ID" value="CAA2624948.1"/>
    <property type="molecule type" value="Genomic_DNA"/>
</dbReference>
<proteinExistence type="predicted"/>
<dbReference type="Proteomes" id="UP001189122">
    <property type="component" value="Unassembled WGS sequence"/>
</dbReference>
<evidence type="ECO:0000259" key="1">
    <source>
        <dbReference type="Pfam" id="PF05695"/>
    </source>
</evidence>
<feature type="domain" description="Ycf2 N-terminal" evidence="1">
    <location>
        <begin position="33"/>
        <end position="70"/>
    </location>
</feature>
<feature type="domain" description="Ycf2 N-terminal" evidence="1">
    <location>
        <begin position="75"/>
        <end position="124"/>
    </location>
</feature>
<sequence length="195" mass="22940">MIDSFHTRNNHRRSFDNMDSYFSMISTTRQLAESRFPFYVEKTCINNYDLKYGQFLNILFICNKIFSLCNFLSAFFDINLTDSEEKNSHQYLNFNSNMGLIHTPCSEKYLPSGKRKKQSLCLKKLHSLPILSSNQKYVSIFHDIMHGSDISWPILFTEPSYVEETIHRNNESPVLLIWTHLRSTNAPEEFLYIPS</sequence>
<evidence type="ECO:0000313" key="2">
    <source>
        <dbReference type="EMBL" id="CAA2624948.1"/>
    </source>
</evidence>
<name>A0A7I8J2C2_SPIIN</name>
<feature type="domain" description="Ycf2 N-terminal" evidence="1">
    <location>
        <begin position="127"/>
        <end position="192"/>
    </location>
</feature>
<protein>
    <recommendedName>
        <fullName evidence="1">Ycf2 N-terminal domain-containing protein</fullName>
    </recommendedName>
</protein>
<evidence type="ECO:0000313" key="3">
    <source>
        <dbReference type="Proteomes" id="UP001189122"/>
    </source>
</evidence>
<feature type="domain" description="Ycf2 N-terminal" evidence="1">
    <location>
        <begin position="1"/>
        <end position="29"/>
    </location>
</feature>